<accession>A0A381SP69</accession>
<keyword evidence="1" id="KW-0812">Transmembrane</keyword>
<dbReference type="EMBL" id="UINC01003380">
    <property type="protein sequence ID" value="SVA05835.1"/>
    <property type="molecule type" value="Genomic_DNA"/>
</dbReference>
<evidence type="ECO:0000256" key="1">
    <source>
        <dbReference type="SAM" id="Phobius"/>
    </source>
</evidence>
<proteinExistence type="predicted"/>
<feature type="transmembrane region" description="Helical" evidence="1">
    <location>
        <begin position="102"/>
        <end position="121"/>
    </location>
</feature>
<organism evidence="2">
    <name type="scientific">marine metagenome</name>
    <dbReference type="NCBI Taxonomy" id="408172"/>
    <lineage>
        <taxon>unclassified sequences</taxon>
        <taxon>metagenomes</taxon>
        <taxon>ecological metagenomes</taxon>
    </lineage>
</organism>
<protein>
    <submittedName>
        <fullName evidence="2">Uncharacterized protein</fullName>
    </submittedName>
</protein>
<keyword evidence="1" id="KW-1133">Transmembrane helix</keyword>
<evidence type="ECO:0000313" key="2">
    <source>
        <dbReference type="EMBL" id="SVA05835.1"/>
    </source>
</evidence>
<dbReference type="AlphaFoldDB" id="A0A381SP69"/>
<keyword evidence="1" id="KW-0472">Membrane</keyword>
<name>A0A381SP69_9ZZZZ</name>
<gene>
    <name evidence="2" type="ORF">METZ01_LOCUS58689</name>
</gene>
<feature type="transmembrane region" description="Helical" evidence="1">
    <location>
        <begin position="38"/>
        <end position="56"/>
    </location>
</feature>
<sequence>MNNILATISILFAVSFLFSKPWKSYMNFFAKLSDKTVRYSAIVFLASSLVLLFWVTSETSWGDITWRVVVFAITLIVLAESVFFLLFPWLLRVIINYFVRIYYYWAVPYSVIAFLLGIYLFTAAPF</sequence>
<reference evidence="2" key="1">
    <citation type="submission" date="2018-05" db="EMBL/GenBank/DDBJ databases">
        <authorList>
            <person name="Lanie J.A."/>
            <person name="Ng W.-L."/>
            <person name="Kazmierczak K.M."/>
            <person name="Andrzejewski T.M."/>
            <person name="Davidsen T.M."/>
            <person name="Wayne K.J."/>
            <person name="Tettelin H."/>
            <person name="Glass J.I."/>
            <person name="Rusch D."/>
            <person name="Podicherti R."/>
            <person name="Tsui H.-C.T."/>
            <person name="Winkler M.E."/>
        </authorList>
    </citation>
    <scope>NUCLEOTIDE SEQUENCE</scope>
</reference>
<feature type="transmembrane region" description="Helical" evidence="1">
    <location>
        <begin position="68"/>
        <end position="90"/>
    </location>
</feature>